<dbReference type="EMBL" id="CP118101">
    <property type="protein sequence ID" value="WDH82199.1"/>
    <property type="molecule type" value="Genomic_DNA"/>
</dbReference>
<dbReference type="NCBIfam" id="TIGR02328">
    <property type="entry name" value="TIGR02328 family protein"/>
    <property type="match status" value="1"/>
</dbReference>
<evidence type="ECO:0000313" key="4">
    <source>
        <dbReference type="Proteomes" id="UP001221519"/>
    </source>
</evidence>
<gene>
    <name evidence="1" type="ORF">PUW23_22550</name>
    <name evidence="2" type="ORF">PUW25_22455</name>
</gene>
<reference evidence="1 4" key="1">
    <citation type="submission" date="2023-02" db="EMBL/GenBank/DDBJ databases">
        <title>Pathogen: clinical or host-associated sample.</title>
        <authorList>
            <person name="Hergert J."/>
            <person name="Casey R."/>
            <person name="Wagner J."/>
            <person name="Young E.L."/>
            <person name="Oakeson K.F."/>
        </authorList>
    </citation>
    <scope>NUCLEOTIDE SEQUENCE</scope>
    <source>
        <strain evidence="2 4">2022CK-00829</strain>
        <strain evidence="1">2022CK-00830</strain>
    </source>
</reference>
<accession>A0AAX3N0L6</accession>
<dbReference type="Proteomes" id="UP001220962">
    <property type="component" value="Chromosome"/>
</dbReference>
<organism evidence="1 3">
    <name type="scientific">Paenibacillus urinalis</name>
    <dbReference type="NCBI Taxonomy" id="521520"/>
    <lineage>
        <taxon>Bacteria</taxon>
        <taxon>Bacillati</taxon>
        <taxon>Bacillota</taxon>
        <taxon>Bacilli</taxon>
        <taxon>Bacillales</taxon>
        <taxon>Paenibacillaceae</taxon>
        <taxon>Paenibacillus</taxon>
    </lineage>
</organism>
<name>A0AAX3N0L6_9BACL</name>
<evidence type="ECO:0000313" key="1">
    <source>
        <dbReference type="EMBL" id="WDH82199.1"/>
    </source>
</evidence>
<dbReference type="RefSeq" id="WP_274337544.1">
    <property type="nucleotide sequence ID" value="NZ_CP118101.1"/>
</dbReference>
<evidence type="ECO:0000313" key="2">
    <source>
        <dbReference type="EMBL" id="WDI01934.1"/>
    </source>
</evidence>
<evidence type="ECO:0000313" key="3">
    <source>
        <dbReference type="Proteomes" id="UP001220962"/>
    </source>
</evidence>
<protein>
    <submittedName>
        <fullName evidence="1">TIGR02328 family protein</fullName>
    </submittedName>
</protein>
<dbReference type="Proteomes" id="UP001221519">
    <property type="component" value="Chromosome"/>
</dbReference>
<sequence>MRLWHEDLIRMLPRPQLLGQHRECCALRGGGWGKKHATVNYVFDYHPLKLVRYHILIIEEMKNRGYNVDSLWENPTYRGKQTDPWDWDDEYEVMAHTRYDEHNDAYMTECLDNLAEKGIMLEVGVKQADGLR</sequence>
<dbReference type="InterPro" id="IPR012650">
    <property type="entry name" value="CHP02328"/>
</dbReference>
<dbReference type="Pfam" id="PF03013">
    <property type="entry name" value="Pyr_excise"/>
    <property type="match status" value="1"/>
</dbReference>
<proteinExistence type="predicted"/>
<keyword evidence="4" id="KW-1185">Reference proteome</keyword>
<dbReference type="AlphaFoldDB" id="A0AAX3N0L6"/>
<dbReference type="InterPro" id="IPR004260">
    <property type="entry name" value="Pyr-dimer_DNA_glycosylase"/>
</dbReference>
<dbReference type="EMBL" id="CP118108">
    <property type="protein sequence ID" value="WDI01934.1"/>
    <property type="molecule type" value="Genomic_DNA"/>
</dbReference>